<comment type="caution">
    <text evidence="6">The sequence shown here is derived from an EMBL/GenBank/DDBJ whole genome shotgun (WGS) entry which is preliminary data.</text>
</comment>
<evidence type="ECO:0000256" key="3">
    <source>
        <dbReference type="ARBA" id="ARBA00023289"/>
    </source>
</evidence>
<evidence type="ECO:0000256" key="4">
    <source>
        <dbReference type="ARBA" id="ARBA00024045"/>
    </source>
</evidence>
<dbReference type="PANTHER" id="PTHR45868">
    <property type="entry name" value="HEAVY METAL-ASSOCIATED ISOPRENYLATED PLANT PROTEIN 33-RELATED"/>
    <property type="match status" value="1"/>
</dbReference>
<feature type="region of interest" description="Disordered" evidence="5">
    <location>
        <begin position="91"/>
        <end position="215"/>
    </location>
</feature>
<accession>A0A426XAF4</accession>
<dbReference type="EMBL" id="AMZH03023623">
    <property type="protein sequence ID" value="RRT36434.1"/>
    <property type="molecule type" value="Genomic_DNA"/>
</dbReference>
<dbReference type="Gene3D" id="3.30.70.100">
    <property type="match status" value="1"/>
</dbReference>
<feature type="compositionally biased region" description="Polar residues" evidence="5">
    <location>
        <begin position="126"/>
        <end position="137"/>
    </location>
</feature>
<gene>
    <name evidence="6" type="ORF">B296_00057724</name>
</gene>
<dbReference type="SUPFAM" id="SSF55008">
    <property type="entry name" value="HMA, heavy metal-associated domain"/>
    <property type="match status" value="1"/>
</dbReference>
<organism evidence="6 7">
    <name type="scientific">Ensete ventricosum</name>
    <name type="common">Abyssinian banana</name>
    <name type="synonym">Musa ensete</name>
    <dbReference type="NCBI Taxonomy" id="4639"/>
    <lineage>
        <taxon>Eukaryota</taxon>
        <taxon>Viridiplantae</taxon>
        <taxon>Streptophyta</taxon>
        <taxon>Embryophyta</taxon>
        <taxon>Tracheophyta</taxon>
        <taxon>Spermatophyta</taxon>
        <taxon>Magnoliopsida</taxon>
        <taxon>Liliopsida</taxon>
        <taxon>Zingiberales</taxon>
        <taxon>Musaceae</taxon>
        <taxon>Ensete</taxon>
    </lineage>
</organism>
<dbReference type="AlphaFoldDB" id="A0A426XAF4"/>
<evidence type="ECO:0000256" key="2">
    <source>
        <dbReference type="ARBA" id="ARBA00022723"/>
    </source>
</evidence>
<name>A0A426XAF4_ENSVE</name>
<feature type="compositionally biased region" description="Low complexity" evidence="5">
    <location>
        <begin position="188"/>
        <end position="204"/>
    </location>
</feature>
<dbReference type="PANTHER" id="PTHR45868:SF80">
    <property type="entry name" value="F15K9.8-RELATED"/>
    <property type="match status" value="1"/>
</dbReference>
<keyword evidence="2" id="KW-0479">Metal-binding</keyword>
<keyword evidence="1" id="KW-0488">Methylation</keyword>
<evidence type="ECO:0000313" key="6">
    <source>
        <dbReference type="EMBL" id="RRT36434.1"/>
    </source>
</evidence>
<keyword evidence="3" id="KW-0636">Prenylation</keyword>
<proteinExistence type="inferred from homology"/>
<dbReference type="GO" id="GO:0046872">
    <property type="term" value="F:metal ion binding"/>
    <property type="evidence" value="ECO:0007669"/>
    <property type="project" value="UniProtKB-KW"/>
</dbReference>
<comment type="similarity">
    <text evidence="4">Belongs to the HIPP family.</text>
</comment>
<evidence type="ECO:0000313" key="7">
    <source>
        <dbReference type="Proteomes" id="UP000287651"/>
    </source>
</evidence>
<sequence length="304" mass="31966">MIECDEAYLSCASRCCYTLLAFFAFVLPHGSRWRVCRTAEVSAKPSRVPSGVYKTTVDPQQHRVVVTGNVEADILIKKLLKAGKHAELWPEKKPIEDGLRSGAGSSDGSSNSKKNKNKNGDKSNKPSESVDNNQISPATDVPSHASHKPEGEASKNGGKKSTPPPGKKEGGKAPITGDDGKKKEKKGQNGNNNNSSNNKNKNGSGNSGGCAAEAEVAPQEASKKAVSGGGAAMPPAAFNFPVYTTPQVPSYLVSYSSMQPTMSYGGAYYSAQLPILQNSCVYSAASPGSYYSFSDESANACGIM</sequence>
<protein>
    <recommendedName>
        <fullName evidence="8">HMA domain-containing protein</fullName>
    </recommendedName>
</protein>
<evidence type="ECO:0000256" key="5">
    <source>
        <dbReference type="SAM" id="MobiDB-lite"/>
    </source>
</evidence>
<evidence type="ECO:0008006" key="8">
    <source>
        <dbReference type="Google" id="ProtNLM"/>
    </source>
</evidence>
<reference evidence="6 7" key="1">
    <citation type="journal article" date="2014" name="Agronomy (Basel)">
        <title>A Draft Genome Sequence for Ensete ventricosum, the Drought-Tolerant Tree Against Hunger.</title>
        <authorList>
            <person name="Harrison J."/>
            <person name="Moore K.A."/>
            <person name="Paszkiewicz K."/>
            <person name="Jones T."/>
            <person name="Grant M."/>
            <person name="Ambacheew D."/>
            <person name="Muzemil S."/>
            <person name="Studholme D.J."/>
        </authorList>
    </citation>
    <scope>NUCLEOTIDE SEQUENCE [LARGE SCALE GENOMIC DNA]</scope>
</reference>
<keyword evidence="3" id="KW-0449">Lipoprotein</keyword>
<evidence type="ECO:0000256" key="1">
    <source>
        <dbReference type="ARBA" id="ARBA00022481"/>
    </source>
</evidence>
<dbReference type="InterPro" id="IPR036163">
    <property type="entry name" value="HMA_dom_sf"/>
</dbReference>
<dbReference type="Proteomes" id="UP000287651">
    <property type="component" value="Unassembled WGS sequence"/>
</dbReference>